<keyword evidence="2" id="KW-1185">Reference proteome</keyword>
<organism evidence="1 2">
    <name type="scientific">Atlanticothrix silvestris CENA357</name>
    <dbReference type="NCBI Taxonomy" id="1725252"/>
    <lineage>
        <taxon>Bacteria</taxon>
        <taxon>Bacillati</taxon>
        <taxon>Cyanobacteriota</taxon>
        <taxon>Cyanophyceae</taxon>
        <taxon>Nostocales</taxon>
        <taxon>Nodulariaceae</taxon>
        <taxon>Atlanticothrix</taxon>
        <taxon>Atlanticothrix silvestris</taxon>
    </lineage>
</organism>
<accession>A0A8J7HLX3</accession>
<evidence type="ECO:0000313" key="2">
    <source>
        <dbReference type="Proteomes" id="UP000599391"/>
    </source>
</evidence>
<dbReference type="Proteomes" id="UP000599391">
    <property type="component" value="Unassembled WGS sequence"/>
</dbReference>
<sequence>MSQQLRRNILAVIVVPMFVLVFSKALNDKAYIEMFGCFTNIVAIIYKDWENSPTQKKLPKESDKKVKNS</sequence>
<dbReference type="RefSeq" id="WP_214441559.1">
    <property type="nucleotide sequence ID" value="NZ_JAECZB010000093.1"/>
</dbReference>
<comment type="caution">
    <text evidence="1">The sequence shown here is derived from an EMBL/GenBank/DDBJ whole genome shotgun (WGS) entry which is preliminary data.</text>
</comment>
<protein>
    <submittedName>
        <fullName evidence="1">Uncharacterized protein</fullName>
    </submittedName>
</protein>
<reference evidence="1 2" key="1">
    <citation type="journal article" date="2021" name="Int. J. Syst. Evol. Microbiol.">
        <title>Amazonocrinis nigriterrae gen. nov., sp. nov., Atlanticothrix silvestris gen. nov., sp. nov. and Dendronalium phyllosphericum gen. nov., sp. nov., nostocacean cyanobacteria from Brazilian environments.</title>
        <authorList>
            <person name="Alvarenga D.O."/>
            <person name="Andreote A.P.D."/>
            <person name="Branco L.H.Z."/>
            <person name="Delbaje E."/>
            <person name="Cruz R.B."/>
            <person name="Varani A.M."/>
            <person name="Fiore M.F."/>
        </authorList>
    </citation>
    <scope>NUCLEOTIDE SEQUENCE [LARGE SCALE GENOMIC DNA]</scope>
    <source>
        <strain evidence="1 2">CENA357</strain>
    </source>
</reference>
<gene>
    <name evidence="1" type="ORF">I8751_23905</name>
</gene>
<dbReference type="EMBL" id="JAECZB010000093">
    <property type="protein sequence ID" value="MBH8555336.1"/>
    <property type="molecule type" value="Genomic_DNA"/>
</dbReference>
<proteinExistence type="predicted"/>
<evidence type="ECO:0000313" key="1">
    <source>
        <dbReference type="EMBL" id="MBH8555336.1"/>
    </source>
</evidence>
<dbReference type="AlphaFoldDB" id="A0A8J7HLX3"/>
<name>A0A8J7HLX3_9CYAN</name>